<dbReference type="InterPro" id="IPR016055">
    <property type="entry name" value="A-D-PHexomutase_a/b/a-I/II/III"/>
</dbReference>
<keyword evidence="3 6" id="KW-0479">Metal-binding</keyword>
<dbReference type="Proteomes" id="UP001620597">
    <property type="component" value="Unassembled WGS sequence"/>
</dbReference>
<dbReference type="InterPro" id="IPR050060">
    <property type="entry name" value="Phosphoglucosamine_mutase"/>
</dbReference>
<keyword evidence="4 6" id="KW-0460">Magnesium</keyword>
<evidence type="ECO:0000256" key="5">
    <source>
        <dbReference type="ARBA" id="ARBA00023235"/>
    </source>
</evidence>
<dbReference type="Pfam" id="PF02878">
    <property type="entry name" value="PGM_PMM_I"/>
    <property type="match status" value="1"/>
</dbReference>
<dbReference type="NCBIfam" id="TIGR01455">
    <property type="entry name" value="glmM"/>
    <property type="match status" value="1"/>
</dbReference>
<accession>A0ABW8NI24</accession>
<keyword evidence="2 6" id="KW-0597">Phosphoprotein</keyword>
<feature type="domain" description="Alpha-D-phosphohexomutase alpha/beta/alpha" evidence="11">
    <location>
        <begin position="157"/>
        <end position="252"/>
    </location>
</feature>
<evidence type="ECO:0000259" key="9">
    <source>
        <dbReference type="Pfam" id="PF00408"/>
    </source>
</evidence>
<sequence length="445" mass="48098">MARQYFGTDGIRGRVGEAPITPDFVMRLGWAAGKVFSQQGKSKILIGKDTRISGYMFESALEAGLSAAGVDIALLGPIPTPGIAYLTRTFRAQAGIVISASHNPYYDNGIKFFSGLGQKLPDATEEAIEHYLQQPMVCVDSQQLGKAVRINDAAGRYTEFCKGTASSLNLRGLKIVLDCAHGATYAIAPAVFSELGAEIVVLANQPDGFNINRDVGSTEPELLRRRVLEESADLGIAFDGDGDRVVMVDHRGELVDGDQLLYIMAVHAQQSGRLRGGVVGTLMSNMGLELGLRELDIPFLRARVGDRYVMQKLDEQGWRLGGESSGHLLALDVQTTGDGIVAALQVLTALMETGTSLHDWHTRMCKMPQVMINVQRSKQIDINTSVTIRKAVADIESTLSGRGRVLLRPSGTEPVVRVMIEAETDMLAKTLAQQLAAVVESELNS</sequence>
<evidence type="ECO:0000256" key="1">
    <source>
        <dbReference type="ARBA" id="ARBA00010231"/>
    </source>
</evidence>
<name>A0ABW8NI24_9GAMM</name>
<dbReference type="PANTHER" id="PTHR42946">
    <property type="entry name" value="PHOSPHOHEXOSE MUTASE"/>
    <property type="match status" value="1"/>
</dbReference>
<evidence type="ECO:0000259" key="11">
    <source>
        <dbReference type="Pfam" id="PF02879"/>
    </source>
</evidence>
<comment type="cofactor">
    <cofactor evidence="6">
        <name>Mg(2+)</name>
        <dbReference type="ChEBI" id="CHEBI:18420"/>
    </cofactor>
    <text evidence="6">Binds 1 Mg(2+) ion per subunit.</text>
</comment>
<dbReference type="SUPFAM" id="SSF53738">
    <property type="entry name" value="Phosphoglucomutase, first 3 domains"/>
    <property type="match status" value="3"/>
</dbReference>
<dbReference type="InterPro" id="IPR006352">
    <property type="entry name" value="GlmM_bact"/>
</dbReference>
<dbReference type="InterPro" id="IPR005846">
    <property type="entry name" value="A-D-PHexomutase_a/b/a-III"/>
</dbReference>
<proteinExistence type="inferred from homology"/>
<comment type="function">
    <text evidence="6 8">Catalyzes the conversion of glucosamine-6-phosphate to glucosamine-1-phosphate.</text>
</comment>
<comment type="similarity">
    <text evidence="1 6 7">Belongs to the phosphohexose mutase family.</text>
</comment>
<dbReference type="Pfam" id="PF00408">
    <property type="entry name" value="PGM_PMM_IV"/>
    <property type="match status" value="1"/>
</dbReference>
<feature type="domain" description="Alpha-D-phosphohexomutase alpha/beta/alpha" evidence="10">
    <location>
        <begin position="3"/>
        <end position="133"/>
    </location>
</feature>
<evidence type="ECO:0000313" key="14">
    <source>
        <dbReference type="Proteomes" id="UP001620597"/>
    </source>
</evidence>
<dbReference type="PROSITE" id="PS00710">
    <property type="entry name" value="PGM_PMM"/>
    <property type="match status" value="1"/>
</dbReference>
<comment type="catalytic activity">
    <reaction evidence="6 8">
        <text>alpha-D-glucosamine 1-phosphate = D-glucosamine 6-phosphate</text>
        <dbReference type="Rhea" id="RHEA:23424"/>
        <dbReference type="ChEBI" id="CHEBI:58516"/>
        <dbReference type="ChEBI" id="CHEBI:58725"/>
        <dbReference type="EC" id="5.4.2.10"/>
    </reaction>
</comment>
<gene>
    <name evidence="6 13" type="primary">glmM</name>
    <name evidence="13" type="ORF">WG929_09405</name>
</gene>
<dbReference type="HAMAP" id="MF_01554_B">
    <property type="entry name" value="GlmM_B"/>
    <property type="match status" value="1"/>
</dbReference>
<dbReference type="InterPro" id="IPR005845">
    <property type="entry name" value="A-D-PHexomutase_a/b/a-II"/>
</dbReference>
<dbReference type="NCBIfam" id="NF008139">
    <property type="entry name" value="PRK10887.1"/>
    <property type="match status" value="1"/>
</dbReference>
<evidence type="ECO:0000259" key="10">
    <source>
        <dbReference type="Pfam" id="PF02878"/>
    </source>
</evidence>
<evidence type="ECO:0000313" key="13">
    <source>
        <dbReference type="EMBL" id="MFK4752621.1"/>
    </source>
</evidence>
<dbReference type="EMBL" id="JBBKTX010000010">
    <property type="protein sequence ID" value="MFK4752621.1"/>
    <property type="molecule type" value="Genomic_DNA"/>
</dbReference>
<dbReference type="InterPro" id="IPR005843">
    <property type="entry name" value="A-D-PHexomutase_C"/>
</dbReference>
<feature type="binding site" evidence="6">
    <location>
        <position position="243"/>
    </location>
    <ligand>
        <name>Mg(2+)</name>
        <dbReference type="ChEBI" id="CHEBI:18420"/>
    </ligand>
</feature>
<dbReference type="Gene3D" id="3.40.120.10">
    <property type="entry name" value="Alpha-D-Glucose-1,6-Bisphosphate, subunit A, domain 3"/>
    <property type="match status" value="3"/>
</dbReference>
<evidence type="ECO:0000256" key="8">
    <source>
        <dbReference type="RuleBase" id="RU004327"/>
    </source>
</evidence>
<evidence type="ECO:0000256" key="4">
    <source>
        <dbReference type="ARBA" id="ARBA00022842"/>
    </source>
</evidence>
<evidence type="ECO:0000256" key="6">
    <source>
        <dbReference type="HAMAP-Rule" id="MF_01554"/>
    </source>
</evidence>
<feature type="active site" description="Phosphoserine intermediate" evidence="6">
    <location>
        <position position="101"/>
    </location>
</feature>
<dbReference type="PANTHER" id="PTHR42946:SF1">
    <property type="entry name" value="PHOSPHOGLUCOMUTASE (ALPHA-D-GLUCOSE-1,6-BISPHOSPHATE-DEPENDENT)"/>
    <property type="match status" value="1"/>
</dbReference>
<dbReference type="InterPro" id="IPR005841">
    <property type="entry name" value="Alpha-D-phosphohexomutase_SF"/>
</dbReference>
<evidence type="ECO:0000259" key="12">
    <source>
        <dbReference type="Pfam" id="PF02880"/>
    </source>
</evidence>
<feature type="modified residue" description="Phosphoserine" evidence="6">
    <location>
        <position position="101"/>
    </location>
</feature>
<dbReference type="GO" id="GO:0008966">
    <property type="term" value="F:phosphoglucosamine mutase activity"/>
    <property type="evidence" value="ECO:0007669"/>
    <property type="project" value="UniProtKB-EC"/>
</dbReference>
<dbReference type="InterPro" id="IPR036900">
    <property type="entry name" value="A-D-PHexomutase_C_sf"/>
</dbReference>
<keyword evidence="5 6" id="KW-0413">Isomerase</keyword>
<dbReference type="EC" id="5.4.2.10" evidence="6 8"/>
<dbReference type="RefSeq" id="WP_416205831.1">
    <property type="nucleotide sequence ID" value="NZ_JBBKTX010000010.1"/>
</dbReference>
<evidence type="ECO:0000256" key="7">
    <source>
        <dbReference type="RuleBase" id="RU004326"/>
    </source>
</evidence>
<dbReference type="Pfam" id="PF02880">
    <property type="entry name" value="PGM_PMM_III"/>
    <property type="match status" value="1"/>
</dbReference>
<comment type="PTM">
    <text evidence="6">Activated by phosphorylation.</text>
</comment>
<dbReference type="SUPFAM" id="SSF55957">
    <property type="entry name" value="Phosphoglucomutase, C-terminal domain"/>
    <property type="match status" value="1"/>
</dbReference>
<dbReference type="InterPro" id="IPR016066">
    <property type="entry name" value="A-D-PHexomutase_CS"/>
</dbReference>
<keyword evidence="14" id="KW-1185">Reference proteome</keyword>
<reference evidence="13 14" key="1">
    <citation type="submission" date="2024-03" db="EMBL/GenBank/DDBJ databases">
        <title>High-quality draft genome sequence of Oceanobacter sp. wDCs-4.</title>
        <authorList>
            <person name="Dong C."/>
        </authorList>
    </citation>
    <scope>NUCLEOTIDE SEQUENCE [LARGE SCALE GENOMIC DNA]</scope>
    <source>
        <strain evidence="14">wDCs-4</strain>
    </source>
</reference>
<feature type="binding site" description="via phosphate group" evidence="6">
    <location>
        <position position="101"/>
    </location>
    <ligand>
        <name>Mg(2+)</name>
        <dbReference type="ChEBI" id="CHEBI:18420"/>
    </ligand>
</feature>
<organism evidence="13 14">
    <name type="scientific">Oceanobacter antarcticus</name>
    <dbReference type="NCBI Taxonomy" id="3133425"/>
    <lineage>
        <taxon>Bacteria</taxon>
        <taxon>Pseudomonadati</taxon>
        <taxon>Pseudomonadota</taxon>
        <taxon>Gammaproteobacteria</taxon>
        <taxon>Oceanospirillales</taxon>
        <taxon>Oceanospirillaceae</taxon>
        <taxon>Oceanobacter</taxon>
    </lineage>
</organism>
<dbReference type="Gene3D" id="3.30.310.50">
    <property type="entry name" value="Alpha-D-phosphohexomutase, C-terminal domain"/>
    <property type="match status" value="1"/>
</dbReference>
<dbReference type="InterPro" id="IPR005844">
    <property type="entry name" value="A-D-PHexomutase_a/b/a-I"/>
</dbReference>
<comment type="caution">
    <text evidence="13">The sequence shown here is derived from an EMBL/GenBank/DDBJ whole genome shotgun (WGS) entry which is preliminary data.</text>
</comment>
<feature type="binding site" evidence="6">
    <location>
        <position position="241"/>
    </location>
    <ligand>
        <name>Mg(2+)</name>
        <dbReference type="ChEBI" id="CHEBI:18420"/>
    </ligand>
</feature>
<feature type="binding site" evidence="6">
    <location>
        <position position="239"/>
    </location>
    <ligand>
        <name>Mg(2+)</name>
        <dbReference type="ChEBI" id="CHEBI:18420"/>
    </ligand>
</feature>
<dbReference type="CDD" id="cd05802">
    <property type="entry name" value="GlmM"/>
    <property type="match status" value="1"/>
</dbReference>
<protein>
    <recommendedName>
        <fullName evidence="6 8">Phosphoglucosamine mutase</fullName>
        <ecNumber evidence="6 8">5.4.2.10</ecNumber>
    </recommendedName>
</protein>
<evidence type="ECO:0000256" key="2">
    <source>
        <dbReference type="ARBA" id="ARBA00022553"/>
    </source>
</evidence>
<feature type="domain" description="Alpha-D-phosphohexomutase alpha/beta/alpha" evidence="12">
    <location>
        <begin position="256"/>
        <end position="361"/>
    </location>
</feature>
<dbReference type="PRINTS" id="PR00509">
    <property type="entry name" value="PGMPMM"/>
</dbReference>
<feature type="domain" description="Alpha-D-phosphohexomutase C-terminal" evidence="9">
    <location>
        <begin position="371"/>
        <end position="437"/>
    </location>
</feature>
<evidence type="ECO:0000256" key="3">
    <source>
        <dbReference type="ARBA" id="ARBA00022723"/>
    </source>
</evidence>
<dbReference type="Pfam" id="PF02879">
    <property type="entry name" value="PGM_PMM_II"/>
    <property type="match status" value="1"/>
</dbReference>